<dbReference type="Pfam" id="PF03126">
    <property type="entry name" value="Plus-3"/>
    <property type="match status" value="1"/>
</dbReference>
<dbReference type="SMART" id="SM00719">
    <property type="entry name" value="Plus3"/>
    <property type="match status" value="1"/>
</dbReference>
<feature type="compositionally biased region" description="Basic and acidic residues" evidence="5">
    <location>
        <begin position="149"/>
        <end position="161"/>
    </location>
</feature>
<dbReference type="SUPFAM" id="SSF159042">
    <property type="entry name" value="Plus3-like"/>
    <property type="match status" value="1"/>
</dbReference>
<keyword evidence="3" id="KW-0804">Transcription</keyword>
<feature type="compositionally biased region" description="Basic and acidic residues" evidence="5">
    <location>
        <begin position="209"/>
        <end position="220"/>
    </location>
</feature>
<sequence length="570" mass="64361">MSIVRPLILVSLQATICSTCDIDDELLALAGDSERKRKRSQPNTSSKRRKAEAGDDTESDAEQPESEEEQPQTNPYPLEGKYIDEDDRARLMEMSEIDREAILAQRQEEMQRYTDRRQLEHMLKMQSGRGSADESVSNAAKRQHAVRGATKEKSRKLDELRAKRKAKSEKKRTRANSPKRDRSSSPMDMETSEDEEDGQITKYDEEEERERKLYGTSHSDDEPITLEDLNKCRVTRTQIAKFCMAPWFEDYIKGAWVRYLIGQEGNQPVYRICEVVDIAANLVKPYKVDEQLVNQELELKHGGSTRKFTMDKVSNAPFEQREFERLVKSCEADKVKLPNKRQVEKKAAQLYKFATQPMTEVGQLKIIIDVHLRPFAALVQSDIAAMLARKQAIQASKQTPAALAMERSRLNQARTLALRRQEYDEVAEIDARLAQLAALAPQRDAQREEGSSDILARLNERNRKANQEAVRKAERAELERKRRERSLRAGTATPTGNPSDAANRLRAKMLGNAASRPATPGTQAHPAEGAVATSRSVSPSECEQSAKTNANGKSFEASILQSVEIDLGDF</sequence>
<evidence type="ECO:0000256" key="2">
    <source>
        <dbReference type="ARBA" id="ARBA00023015"/>
    </source>
</evidence>
<feature type="compositionally biased region" description="Basic residues" evidence="5">
    <location>
        <begin position="36"/>
        <end position="50"/>
    </location>
</feature>
<dbReference type="PANTHER" id="PTHR13115:SF8">
    <property type="entry name" value="RNA POLYMERASE-ASSOCIATED PROTEIN RTF1 HOMOLOG"/>
    <property type="match status" value="1"/>
</dbReference>
<gene>
    <name evidence="8" type="ORF">BN946_scf184962.g57</name>
</gene>
<feature type="compositionally biased region" description="Polar residues" evidence="5">
    <location>
        <begin position="533"/>
        <end position="552"/>
    </location>
</feature>
<feature type="compositionally biased region" description="Basic residues" evidence="5">
    <location>
        <begin position="162"/>
        <end position="174"/>
    </location>
</feature>
<dbReference type="OMA" id="ISGCYAR"/>
<feature type="region of interest" description="Disordered" evidence="5">
    <location>
        <begin position="514"/>
        <end position="556"/>
    </location>
</feature>
<feature type="chain" id="PRO_5001587172" description="Plus3 domain-containing protein" evidence="6">
    <location>
        <begin position="20"/>
        <end position="570"/>
    </location>
</feature>
<feature type="domain" description="Plus3" evidence="7">
    <location>
        <begin position="223"/>
        <end position="355"/>
    </location>
</feature>
<dbReference type="HOGENOM" id="CLU_036626_0_0_1"/>
<feature type="region of interest" description="Disordered" evidence="5">
    <location>
        <begin position="440"/>
        <end position="502"/>
    </location>
</feature>
<evidence type="ECO:0000256" key="1">
    <source>
        <dbReference type="ARBA" id="ARBA00004123"/>
    </source>
</evidence>
<dbReference type="AlphaFoldDB" id="A0A060SIQ1"/>
<feature type="compositionally biased region" description="Acidic residues" evidence="5">
    <location>
        <begin position="190"/>
        <end position="208"/>
    </location>
</feature>
<dbReference type="GO" id="GO:0016593">
    <property type="term" value="C:Cdc73/Paf1 complex"/>
    <property type="evidence" value="ECO:0007669"/>
    <property type="project" value="TreeGrafter"/>
</dbReference>
<dbReference type="InterPro" id="IPR036128">
    <property type="entry name" value="Plus3-like_sf"/>
</dbReference>
<feature type="region of interest" description="Disordered" evidence="5">
    <location>
        <begin position="124"/>
        <end position="220"/>
    </location>
</feature>
<dbReference type="Proteomes" id="UP000029665">
    <property type="component" value="Unassembled WGS sequence"/>
</dbReference>
<dbReference type="GO" id="GO:0003677">
    <property type="term" value="F:DNA binding"/>
    <property type="evidence" value="ECO:0007669"/>
    <property type="project" value="InterPro"/>
</dbReference>
<feature type="region of interest" description="Disordered" evidence="5">
    <location>
        <begin position="28"/>
        <end position="94"/>
    </location>
</feature>
<proteinExistence type="predicted"/>
<protein>
    <recommendedName>
        <fullName evidence="7">Plus3 domain-containing protein</fullName>
    </recommendedName>
</protein>
<name>A0A060SIQ1_PYCCI</name>
<evidence type="ECO:0000313" key="9">
    <source>
        <dbReference type="Proteomes" id="UP000029665"/>
    </source>
</evidence>
<feature type="compositionally biased region" description="Basic and acidic residues" evidence="5">
    <location>
        <begin position="81"/>
        <end position="94"/>
    </location>
</feature>
<dbReference type="EMBL" id="CCBP010000110">
    <property type="protein sequence ID" value="CDO72114.1"/>
    <property type="molecule type" value="Genomic_DNA"/>
</dbReference>
<organism evidence="8 9">
    <name type="scientific">Pycnoporus cinnabarinus</name>
    <name type="common">Cinnabar-red polypore</name>
    <name type="synonym">Trametes cinnabarina</name>
    <dbReference type="NCBI Taxonomy" id="5643"/>
    <lineage>
        <taxon>Eukaryota</taxon>
        <taxon>Fungi</taxon>
        <taxon>Dikarya</taxon>
        <taxon>Basidiomycota</taxon>
        <taxon>Agaricomycotina</taxon>
        <taxon>Agaricomycetes</taxon>
        <taxon>Polyporales</taxon>
        <taxon>Polyporaceae</taxon>
        <taxon>Trametes</taxon>
    </lineage>
</organism>
<dbReference type="PROSITE" id="PS51360">
    <property type="entry name" value="PLUS3"/>
    <property type="match status" value="1"/>
</dbReference>
<feature type="compositionally biased region" description="Acidic residues" evidence="5">
    <location>
        <begin position="54"/>
        <end position="70"/>
    </location>
</feature>
<keyword evidence="9" id="KW-1185">Reference proteome</keyword>
<comment type="subcellular location">
    <subcellularLocation>
        <location evidence="1">Nucleus</location>
    </subcellularLocation>
</comment>
<evidence type="ECO:0000313" key="8">
    <source>
        <dbReference type="EMBL" id="CDO72114.1"/>
    </source>
</evidence>
<comment type="caution">
    <text evidence="8">The sequence shown here is derived from an EMBL/GenBank/DDBJ whole genome shotgun (WGS) entry which is preliminary data.</text>
</comment>
<feature type="compositionally biased region" description="Basic and acidic residues" evidence="5">
    <location>
        <begin position="458"/>
        <end position="481"/>
    </location>
</feature>
<evidence type="ECO:0000259" key="7">
    <source>
        <dbReference type="PROSITE" id="PS51360"/>
    </source>
</evidence>
<dbReference type="Gene3D" id="3.90.70.200">
    <property type="entry name" value="Plus-3 domain"/>
    <property type="match status" value="1"/>
</dbReference>
<dbReference type="InterPro" id="IPR004343">
    <property type="entry name" value="Plus-3_dom"/>
</dbReference>
<keyword evidence="6" id="KW-0732">Signal</keyword>
<dbReference type="PANTHER" id="PTHR13115">
    <property type="entry name" value="RNA POLYMERASE-ASSOCIATED PROTEIN RTF1 HOMOLOG"/>
    <property type="match status" value="1"/>
</dbReference>
<evidence type="ECO:0000256" key="3">
    <source>
        <dbReference type="ARBA" id="ARBA00023163"/>
    </source>
</evidence>
<evidence type="ECO:0000256" key="6">
    <source>
        <dbReference type="SAM" id="SignalP"/>
    </source>
</evidence>
<dbReference type="GO" id="GO:1990269">
    <property type="term" value="F:RNA polymerase II C-terminal domain phosphoserine binding"/>
    <property type="evidence" value="ECO:0007669"/>
    <property type="project" value="TreeGrafter"/>
</dbReference>
<evidence type="ECO:0000256" key="4">
    <source>
        <dbReference type="ARBA" id="ARBA00023242"/>
    </source>
</evidence>
<keyword evidence="2" id="KW-0805">Transcription regulation</keyword>
<accession>A0A060SIQ1</accession>
<dbReference type="OrthoDB" id="166375at2759"/>
<feature type="signal peptide" evidence="6">
    <location>
        <begin position="1"/>
        <end position="19"/>
    </location>
</feature>
<reference evidence="8" key="1">
    <citation type="submission" date="2014-01" db="EMBL/GenBank/DDBJ databases">
        <title>The genome of the white-rot fungus Pycnoporus cinnabarinus: a basidiomycete model with a versatile arsenal for lignocellulosic biomass breakdown.</title>
        <authorList>
            <person name="Levasseur A."/>
            <person name="Lomascolo A."/>
            <person name="Ruiz-Duenas F.J."/>
            <person name="Uzan E."/>
            <person name="Piumi F."/>
            <person name="Kues U."/>
            <person name="Ram A.F.J."/>
            <person name="Murat C."/>
            <person name="Haon M."/>
            <person name="Benoit I."/>
            <person name="Arfi Y."/>
            <person name="Chevret D."/>
            <person name="Drula E."/>
            <person name="Kwon M.J."/>
            <person name="Gouret P."/>
            <person name="Lesage-Meessen L."/>
            <person name="Lombard V."/>
            <person name="Mariette J."/>
            <person name="Noirot C."/>
            <person name="Park J."/>
            <person name="Patyshakuliyeva A."/>
            <person name="Wieneger R.A.B."/>
            <person name="Wosten H.A.B."/>
            <person name="Martin F."/>
            <person name="Coutinho P.M."/>
            <person name="de Vries R."/>
            <person name="Martinez A.T."/>
            <person name="Klopp C."/>
            <person name="Pontarotti P."/>
            <person name="Henrissat B."/>
            <person name="Record E."/>
        </authorList>
    </citation>
    <scope>NUCLEOTIDE SEQUENCE [LARGE SCALE GENOMIC DNA]</scope>
    <source>
        <strain evidence="8">BRFM137</strain>
    </source>
</reference>
<dbReference type="STRING" id="5643.A0A060SIQ1"/>
<evidence type="ECO:0000256" key="5">
    <source>
        <dbReference type="SAM" id="MobiDB-lite"/>
    </source>
</evidence>
<keyword evidence="4" id="KW-0539">Nucleus</keyword>